<reference evidence="10" key="1">
    <citation type="journal article" date="2023" name="Mol. Phylogenet. Evol.">
        <title>Genome-scale phylogeny and comparative genomics of the fungal order Sordariales.</title>
        <authorList>
            <person name="Hensen N."/>
            <person name="Bonometti L."/>
            <person name="Westerberg I."/>
            <person name="Brannstrom I.O."/>
            <person name="Guillou S."/>
            <person name="Cros-Aarteil S."/>
            <person name="Calhoun S."/>
            <person name="Haridas S."/>
            <person name="Kuo A."/>
            <person name="Mondo S."/>
            <person name="Pangilinan J."/>
            <person name="Riley R."/>
            <person name="LaButti K."/>
            <person name="Andreopoulos B."/>
            <person name="Lipzen A."/>
            <person name="Chen C."/>
            <person name="Yan M."/>
            <person name="Daum C."/>
            <person name="Ng V."/>
            <person name="Clum A."/>
            <person name="Steindorff A."/>
            <person name="Ohm R.A."/>
            <person name="Martin F."/>
            <person name="Silar P."/>
            <person name="Natvig D.O."/>
            <person name="Lalanne C."/>
            <person name="Gautier V."/>
            <person name="Ament-Velasquez S.L."/>
            <person name="Kruys A."/>
            <person name="Hutchinson M.I."/>
            <person name="Powell A.J."/>
            <person name="Barry K."/>
            <person name="Miller A.N."/>
            <person name="Grigoriev I.V."/>
            <person name="Debuchy R."/>
            <person name="Gladieux P."/>
            <person name="Hiltunen Thoren M."/>
            <person name="Johannesson H."/>
        </authorList>
    </citation>
    <scope>NUCLEOTIDE SEQUENCE</scope>
    <source>
        <strain evidence="10">CBS 232.78</strain>
    </source>
</reference>
<keyword evidence="4 7" id="KW-0479">Metal-binding</keyword>
<evidence type="ECO:0000256" key="6">
    <source>
        <dbReference type="ARBA" id="ARBA00023033"/>
    </source>
</evidence>
<protein>
    <submittedName>
        <fullName evidence="10">Cytochrome P450 3A5</fullName>
    </submittedName>
</protein>
<dbReference type="InterPro" id="IPR001128">
    <property type="entry name" value="Cyt_P450"/>
</dbReference>
<keyword evidence="11" id="KW-1185">Reference proteome</keyword>
<keyword evidence="3 7" id="KW-0349">Heme</keyword>
<dbReference type="GO" id="GO:0004497">
    <property type="term" value="F:monooxygenase activity"/>
    <property type="evidence" value="ECO:0007669"/>
    <property type="project" value="UniProtKB-KW"/>
</dbReference>
<dbReference type="GO" id="GO:0016705">
    <property type="term" value="F:oxidoreductase activity, acting on paired donors, with incorporation or reduction of molecular oxygen"/>
    <property type="evidence" value="ECO:0007669"/>
    <property type="project" value="InterPro"/>
</dbReference>
<dbReference type="Pfam" id="PF00067">
    <property type="entry name" value="p450"/>
    <property type="match status" value="1"/>
</dbReference>
<dbReference type="PANTHER" id="PTHR24305:SF166">
    <property type="entry name" value="CYTOCHROME P450 12A4, MITOCHONDRIAL-RELATED"/>
    <property type="match status" value="1"/>
</dbReference>
<dbReference type="PROSITE" id="PS00086">
    <property type="entry name" value="CYTOCHROME_P450"/>
    <property type="match status" value="1"/>
</dbReference>
<name>A0AAE0NXC4_9PEZI</name>
<dbReference type="InterPro" id="IPR036396">
    <property type="entry name" value="Cyt_P450_sf"/>
</dbReference>
<dbReference type="InterPro" id="IPR002403">
    <property type="entry name" value="Cyt_P450_E_grp-IV"/>
</dbReference>
<dbReference type="AlphaFoldDB" id="A0AAE0NXC4"/>
<dbReference type="SUPFAM" id="SSF48264">
    <property type="entry name" value="Cytochrome P450"/>
    <property type="match status" value="1"/>
</dbReference>
<evidence type="ECO:0000313" key="10">
    <source>
        <dbReference type="EMBL" id="KAK3389339.1"/>
    </source>
</evidence>
<dbReference type="Gene3D" id="1.10.630.10">
    <property type="entry name" value="Cytochrome P450"/>
    <property type="match status" value="1"/>
</dbReference>
<evidence type="ECO:0000256" key="3">
    <source>
        <dbReference type="ARBA" id="ARBA00022617"/>
    </source>
</evidence>
<keyword evidence="9" id="KW-1133">Transmembrane helix</keyword>
<evidence type="ECO:0000256" key="9">
    <source>
        <dbReference type="SAM" id="Phobius"/>
    </source>
</evidence>
<proteinExistence type="inferred from homology"/>
<evidence type="ECO:0000256" key="1">
    <source>
        <dbReference type="ARBA" id="ARBA00001971"/>
    </source>
</evidence>
<comment type="caution">
    <text evidence="10">The sequence shown here is derived from an EMBL/GenBank/DDBJ whole genome shotgun (WGS) entry which is preliminary data.</text>
</comment>
<comment type="cofactor">
    <cofactor evidence="1 7">
        <name>heme</name>
        <dbReference type="ChEBI" id="CHEBI:30413"/>
    </cofactor>
</comment>
<dbReference type="PANTHER" id="PTHR24305">
    <property type="entry name" value="CYTOCHROME P450"/>
    <property type="match status" value="1"/>
</dbReference>
<evidence type="ECO:0000256" key="4">
    <source>
        <dbReference type="ARBA" id="ARBA00022723"/>
    </source>
</evidence>
<dbReference type="Proteomes" id="UP001285441">
    <property type="component" value="Unassembled WGS sequence"/>
</dbReference>
<evidence type="ECO:0000313" key="11">
    <source>
        <dbReference type="Proteomes" id="UP001285441"/>
    </source>
</evidence>
<dbReference type="InterPro" id="IPR017972">
    <property type="entry name" value="Cyt_P450_CS"/>
</dbReference>
<keyword evidence="5 7" id="KW-0408">Iron</keyword>
<evidence type="ECO:0000256" key="5">
    <source>
        <dbReference type="ARBA" id="ARBA00023004"/>
    </source>
</evidence>
<reference evidence="10" key="2">
    <citation type="submission" date="2023-06" db="EMBL/GenBank/DDBJ databases">
        <authorList>
            <consortium name="Lawrence Berkeley National Laboratory"/>
            <person name="Haridas S."/>
            <person name="Hensen N."/>
            <person name="Bonometti L."/>
            <person name="Westerberg I."/>
            <person name="Brannstrom I.O."/>
            <person name="Guillou S."/>
            <person name="Cros-Aarteil S."/>
            <person name="Calhoun S."/>
            <person name="Kuo A."/>
            <person name="Mondo S."/>
            <person name="Pangilinan J."/>
            <person name="Riley R."/>
            <person name="LaButti K."/>
            <person name="Andreopoulos B."/>
            <person name="Lipzen A."/>
            <person name="Chen C."/>
            <person name="Yanf M."/>
            <person name="Daum C."/>
            <person name="Ng V."/>
            <person name="Clum A."/>
            <person name="Steindorff A."/>
            <person name="Ohm R."/>
            <person name="Martin F."/>
            <person name="Silar P."/>
            <person name="Natvig D."/>
            <person name="Lalanne C."/>
            <person name="Gautier V."/>
            <person name="Ament-velasquez S.L."/>
            <person name="Kruys A."/>
            <person name="Hutchinson M.I."/>
            <person name="Powell A.J."/>
            <person name="Barry K."/>
            <person name="Miller A.N."/>
            <person name="Grigoriev I.V."/>
            <person name="Debuchy R."/>
            <person name="Gladieux P."/>
            <person name="Thoren M.H."/>
            <person name="Johannesson H."/>
        </authorList>
    </citation>
    <scope>NUCLEOTIDE SEQUENCE</scope>
    <source>
        <strain evidence="10">CBS 232.78</strain>
    </source>
</reference>
<keyword evidence="6 8" id="KW-0503">Monooxygenase</keyword>
<dbReference type="PRINTS" id="PR00465">
    <property type="entry name" value="EP450IV"/>
</dbReference>
<keyword evidence="8" id="KW-0560">Oxidoreductase</keyword>
<dbReference type="GO" id="GO:0005506">
    <property type="term" value="F:iron ion binding"/>
    <property type="evidence" value="ECO:0007669"/>
    <property type="project" value="InterPro"/>
</dbReference>
<comment type="similarity">
    <text evidence="2 8">Belongs to the cytochrome P450 family.</text>
</comment>
<dbReference type="GO" id="GO:0020037">
    <property type="term" value="F:heme binding"/>
    <property type="evidence" value="ECO:0007669"/>
    <property type="project" value="InterPro"/>
</dbReference>
<keyword evidence="9" id="KW-0812">Transmembrane</keyword>
<accession>A0AAE0NXC4</accession>
<evidence type="ECO:0000256" key="8">
    <source>
        <dbReference type="RuleBase" id="RU000461"/>
    </source>
</evidence>
<keyword evidence="9" id="KW-0472">Membrane</keyword>
<feature type="binding site" description="axial binding residue" evidence="7">
    <location>
        <position position="498"/>
    </location>
    <ligand>
        <name>heme</name>
        <dbReference type="ChEBI" id="CHEBI:30413"/>
    </ligand>
    <ligandPart>
        <name>Fe</name>
        <dbReference type="ChEBI" id="CHEBI:18248"/>
    </ligandPart>
</feature>
<dbReference type="PRINTS" id="PR00385">
    <property type="entry name" value="P450"/>
</dbReference>
<organism evidence="10 11">
    <name type="scientific">Podospora didyma</name>
    <dbReference type="NCBI Taxonomy" id="330526"/>
    <lineage>
        <taxon>Eukaryota</taxon>
        <taxon>Fungi</taxon>
        <taxon>Dikarya</taxon>
        <taxon>Ascomycota</taxon>
        <taxon>Pezizomycotina</taxon>
        <taxon>Sordariomycetes</taxon>
        <taxon>Sordariomycetidae</taxon>
        <taxon>Sordariales</taxon>
        <taxon>Podosporaceae</taxon>
        <taxon>Podospora</taxon>
    </lineage>
</organism>
<gene>
    <name evidence="10" type="ORF">B0H63DRAFT_445540</name>
</gene>
<dbReference type="InterPro" id="IPR050121">
    <property type="entry name" value="Cytochrome_P450_monoxygenase"/>
</dbReference>
<evidence type="ECO:0000256" key="2">
    <source>
        <dbReference type="ARBA" id="ARBA00010617"/>
    </source>
</evidence>
<evidence type="ECO:0000256" key="7">
    <source>
        <dbReference type="PIRSR" id="PIRSR602403-1"/>
    </source>
</evidence>
<sequence length="558" mass="62810">MLVWKFTALASLVETAVWIVGSSVRGGHGAATQAFALRTFLACFALQYGAIKLYWAFIYPFFRSPLRHLPGPKNNIPLIGQLKNLLTASSPVELYVKWGNTWPDAPFIRHLGIGNAETLLVNTPEAHKEVLQTYCYSFQKPELFSRYIGEIVGRGLLFVEGNEHKRQRRILQSLFSVPSIKRILPVFHEKAKSLISIFEKKLDENGRANIEAVEYFSKMTIDVVGVTILGVELNNLSPEDRELDFLSCYHRVFNQSAFGSAIGFINVFIPIRWLPLKANKCFIEANNELRRLVRQCVHQRVKDLANGTSSPRRNSEELGGRHHGDLLTLMVEERKQLGDKADLTEEDMVGHLLTFTAAGYETTAGAMMWASYVLATNPEVQDKLRAEILPLFEDNPNAKLELSDIEKLSYMHNFCREVLRIHAPAVSTYREAKTDLTICGEFIPKGTTMLLVPAVTGLSKNVWGDDADEFKPERWNALHGDAASPYAFNPFGGGPRICIGRQFALCEFKILLLEVVRHFRLLPSPELESLEGKLPEIDNPAVAYKPKGGVNIVLERIW</sequence>
<dbReference type="EMBL" id="JAULSW010000002">
    <property type="protein sequence ID" value="KAK3389339.1"/>
    <property type="molecule type" value="Genomic_DNA"/>
</dbReference>
<feature type="transmembrane region" description="Helical" evidence="9">
    <location>
        <begin position="36"/>
        <end position="57"/>
    </location>
</feature>